<sequence>MGQTKRNQKQKLSQNYYQKMCPSRELPIKEFETDYAIIEKNLGQLHFAVACSDGKVRLGVLRGRLRYKIYVNEGDIVLVGLRDYQDDKCDIILKYHKEETRQLWQLKEISDDFYLKTRHIFPFKCGSDANSISSVNDSDIVFLNDDEIEDLKSRTTLMISQMESNTDQSFSLIEGQQSLNTSGFDNFTLNSDLDTRSERSENTQVSDFEVLDI</sequence>
<proteinExistence type="inferred from homology"/>
<dbReference type="STRING" id="312017.Q22Y66"/>
<dbReference type="GO" id="GO:0003743">
    <property type="term" value="F:translation initiation factor activity"/>
    <property type="evidence" value="ECO:0007669"/>
    <property type="project" value="UniProtKB-UniRule"/>
</dbReference>
<dbReference type="EMBL" id="GG662749">
    <property type="protein sequence ID" value="EAR90158.1"/>
    <property type="molecule type" value="Genomic_DNA"/>
</dbReference>
<evidence type="ECO:0000313" key="3">
    <source>
        <dbReference type="EMBL" id="EAR90158.1"/>
    </source>
</evidence>
<dbReference type="Pfam" id="PF01176">
    <property type="entry name" value="eIF-1a"/>
    <property type="match status" value="1"/>
</dbReference>
<evidence type="ECO:0000259" key="2">
    <source>
        <dbReference type="PROSITE" id="PS50832"/>
    </source>
</evidence>
<dbReference type="eggNOG" id="KOG3403">
    <property type="taxonomic scope" value="Eukaryota"/>
</dbReference>
<name>Q22Y66_TETTS</name>
<dbReference type="InterPro" id="IPR012340">
    <property type="entry name" value="NA-bd_OB-fold"/>
</dbReference>
<keyword evidence="4" id="KW-1185">Reference proteome</keyword>
<dbReference type="HAMAP" id="MF_00216">
    <property type="entry name" value="aIF_1A"/>
    <property type="match status" value="1"/>
</dbReference>
<dbReference type="PANTHER" id="PTHR21668">
    <property type="entry name" value="EIF-1A"/>
    <property type="match status" value="1"/>
</dbReference>
<dbReference type="CDD" id="cd05793">
    <property type="entry name" value="S1_IF1A"/>
    <property type="match status" value="1"/>
</dbReference>
<reference evidence="4" key="1">
    <citation type="journal article" date="2006" name="PLoS Biol.">
        <title>Macronuclear genome sequence of the ciliate Tetrahymena thermophila, a model eukaryote.</title>
        <authorList>
            <person name="Eisen J.A."/>
            <person name="Coyne R.S."/>
            <person name="Wu M."/>
            <person name="Wu D."/>
            <person name="Thiagarajan M."/>
            <person name="Wortman J.R."/>
            <person name="Badger J.H."/>
            <person name="Ren Q."/>
            <person name="Amedeo P."/>
            <person name="Jones K.M."/>
            <person name="Tallon L.J."/>
            <person name="Delcher A.L."/>
            <person name="Salzberg S.L."/>
            <person name="Silva J.C."/>
            <person name="Haas B.J."/>
            <person name="Majoros W.H."/>
            <person name="Farzad M."/>
            <person name="Carlton J.M."/>
            <person name="Smith R.K. Jr."/>
            <person name="Garg J."/>
            <person name="Pearlman R.E."/>
            <person name="Karrer K.M."/>
            <person name="Sun L."/>
            <person name="Manning G."/>
            <person name="Elde N.C."/>
            <person name="Turkewitz A.P."/>
            <person name="Asai D.J."/>
            <person name="Wilkes D.E."/>
            <person name="Wang Y."/>
            <person name="Cai H."/>
            <person name="Collins K."/>
            <person name="Stewart B.A."/>
            <person name="Lee S.R."/>
            <person name="Wilamowska K."/>
            <person name="Weinberg Z."/>
            <person name="Ruzzo W.L."/>
            <person name="Wloga D."/>
            <person name="Gaertig J."/>
            <person name="Frankel J."/>
            <person name="Tsao C.-C."/>
            <person name="Gorovsky M.A."/>
            <person name="Keeling P.J."/>
            <person name="Waller R.F."/>
            <person name="Patron N.J."/>
            <person name="Cherry J.M."/>
            <person name="Stover N.A."/>
            <person name="Krieger C.J."/>
            <person name="del Toro C."/>
            <person name="Ryder H.F."/>
            <person name="Williamson S.C."/>
            <person name="Barbeau R.A."/>
            <person name="Hamilton E.P."/>
            <person name="Orias E."/>
        </authorList>
    </citation>
    <scope>NUCLEOTIDE SEQUENCE [LARGE SCALE GENOMIC DNA]</scope>
    <source>
        <strain evidence="4">SB210</strain>
    </source>
</reference>
<dbReference type="PROSITE" id="PS50832">
    <property type="entry name" value="S1_IF1_TYPE"/>
    <property type="match status" value="1"/>
</dbReference>
<dbReference type="Proteomes" id="UP000009168">
    <property type="component" value="Unassembled WGS sequence"/>
</dbReference>
<gene>
    <name evidence="3" type="ORF">TTHERM_00355050</name>
</gene>
<keyword evidence="1" id="KW-0648">Protein biosynthesis</keyword>
<dbReference type="InterPro" id="IPR001253">
    <property type="entry name" value="TIF_eIF-1A"/>
</dbReference>
<dbReference type="InParanoid" id="Q22Y66"/>
<dbReference type="HOGENOM" id="CLU_1296685_0_0_1"/>
<accession>Q22Y66</accession>
<dbReference type="GO" id="GO:0003723">
    <property type="term" value="F:RNA binding"/>
    <property type="evidence" value="ECO:0007669"/>
    <property type="project" value="InterPro"/>
</dbReference>
<dbReference type="GeneID" id="7845905"/>
<dbReference type="SUPFAM" id="SSF50249">
    <property type="entry name" value="Nucleic acid-binding proteins"/>
    <property type="match status" value="1"/>
</dbReference>
<dbReference type="RefSeq" id="XP_001010403.1">
    <property type="nucleotide sequence ID" value="XM_001010403.3"/>
</dbReference>
<dbReference type="InterPro" id="IPR006196">
    <property type="entry name" value="RNA-binding_domain_S1_IF1"/>
</dbReference>
<protein>
    <submittedName>
        <fullName evidence="3">Eukaryotic translation initiation factor 1A</fullName>
    </submittedName>
</protein>
<dbReference type="Gene3D" id="2.40.50.140">
    <property type="entry name" value="Nucleic acid-binding proteins"/>
    <property type="match status" value="1"/>
</dbReference>
<feature type="domain" description="S1-like" evidence="2">
    <location>
        <begin position="22"/>
        <end position="96"/>
    </location>
</feature>
<organism evidence="3 4">
    <name type="scientific">Tetrahymena thermophila (strain SB210)</name>
    <dbReference type="NCBI Taxonomy" id="312017"/>
    <lineage>
        <taxon>Eukaryota</taxon>
        <taxon>Sar</taxon>
        <taxon>Alveolata</taxon>
        <taxon>Ciliophora</taxon>
        <taxon>Intramacronucleata</taxon>
        <taxon>Oligohymenophorea</taxon>
        <taxon>Hymenostomatida</taxon>
        <taxon>Tetrahymenina</taxon>
        <taxon>Tetrahymenidae</taxon>
        <taxon>Tetrahymena</taxon>
    </lineage>
</organism>
<keyword evidence="1 3" id="KW-0396">Initiation factor</keyword>
<dbReference type="KEGG" id="tet:TTHERM_00355050"/>
<evidence type="ECO:0000256" key="1">
    <source>
        <dbReference type="PROSITE-ProRule" id="PRU00181"/>
    </source>
</evidence>
<evidence type="ECO:0000313" key="4">
    <source>
        <dbReference type="Proteomes" id="UP000009168"/>
    </source>
</evidence>
<dbReference type="SMART" id="SM00652">
    <property type="entry name" value="eIF1a"/>
    <property type="match status" value="1"/>
</dbReference>
<dbReference type="AlphaFoldDB" id="Q22Y66"/>
<dbReference type="OrthoDB" id="274995at2759"/>